<evidence type="ECO:0000313" key="3">
    <source>
        <dbReference type="Proteomes" id="UP000050961"/>
    </source>
</evidence>
<keyword evidence="1" id="KW-1133">Transmembrane helix</keyword>
<protein>
    <submittedName>
        <fullName evidence="2">Uncharacterized protein</fullName>
    </submittedName>
</protein>
<comment type="caution">
    <text evidence="2">The sequence shown here is derived from an EMBL/GenBank/DDBJ whole genome shotgun (WGS) entry which is preliminary data.</text>
</comment>
<accession>A0A023CW17</accession>
<keyword evidence="3" id="KW-1185">Reference proteome</keyword>
<organism evidence="2 3">
    <name type="scientific">Liquorilactobacillus sucicola DSM 21376 = JCM 15457</name>
    <dbReference type="NCBI Taxonomy" id="1423806"/>
    <lineage>
        <taxon>Bacteria</taxon>
        <taxon>Bacillati</taxon>
        <taxon>Bacillota</taxon>
        <taxon>Bacilli</taxon>
        <taxon>Lactobacillales</taxon>
        <taxon>Lactobacillaceae</taxon>
        <taxon>Liquorilactobacillus</taxon>
    </lineage>
</organism>
<name>A0A023CW17_9LACO</name>
<proteinExistence type="predicted"/>
<gene>
    <name evidence="2" type="ORF">FD15_GL001277</name>
</gene>
<dbReference type="EMBL" id="AYZF01000013">
    <property type="protein sequence ID" value="KRN06087.1"/>
    <property type="molecule type" value="Genomic_DNA"/>
</dbReference>
<dbReference type="PATRIC" id="fig|1423806.3.peg.1298"/>
<dbReference type="RefSeq" id="WP_156406579.1">
    <property type="nucleotide sequence ID" value="NZ_AYZF01000013.1"/>
</dbReference>
<evidence type="ECO:0000256" key="1">
    <source>
        <dbReference type="SAM" id="Phobius"/>
    </source>
</evidence>
<sequence>MHNSLTENQSQAFDFLDKGIKHVKFFGHSLAVADSAYFQSIFDYLILIYMIVM</sequence>
<keyword evidence="1" id="KW-0812">Transmembrane</keyword>
<feature type="transmembrane region" description="Helical" evidence="1">
    <location>
        <begin position="36"/>
        <end position="52"/>
    </location>
</feature>
<reference evidence="2 3" key="1">
    <citation type="journal article" date="2015" name="Genome Announc.">
        <title>Expanding the biotechnology potential of lactobacilli through comparative genomics of 213 strains and associated genera.</title>
        <authorList>
            <person name="Sun Z."/>
            <person name="Harris H.M."/>
            <person name="McCann A."/>
            <person name="Guo C."/>
            <person name="Argimon S."/>
            <person name="Zhang W."/>
            <person name="Yang X."/>
            <person name="Jeffery I.B."/>
            <person name="Cooney J.C."/>
            <person name="Kagawa T.F."/>
            <person name="Liu W."/>
            <person name="Song Y."/>
            <person name="Salvetti E."/>
            <person name="Wrobel A."/>
            <person name="Rasinkangas P."/>
            <person name="Parkhill J."/>
            <person name="Rea M.C."/>
            <person name="O'Sullivan O."/>
            <person name="Ritari J."/>
            <person name="Douillard F.P."/>
            <person name="Paul Ross R."/>
            <person name="Yang R."/>
            <person name="Briner A.E."/>
            <person name="Felis G.E."/>
            <person name="de Vos W.M."/>
            <person name="Barrangou R."/>
            <person name="Klaenhammer T.R."/>
            <person name="Caufield P.W."/>
            <person name="Cui Y."/>
            <person name="Zhang H."/>
            <person name="O'Toole P.W."/>
        </authorList>
    </citation>
    <scope>NUCLEOTIDE SEQUENCE [LARGE SCALE GENOMIC DNA]</scope>
    <source>
        <strain evidence="2 3">DSM 21376</strain>
    </source>
</reference>
<keyword evidence="1" id="KW-0472">Membrane</keyword>
<dbReference type="Proteomes" id="UP000050961">
    <property type="component" value="Unassembled WGS sequence"/>
</dbReference>
<dbReference type="AlphaFoldDB" id="A0A023CW17"/>
<evidence type="ECO:0000313" key="2">
    <source>
        <dbReference type="EMBL" id="KRN06087.1"/>
    </source>
</evidence>